<dbReference type="SUPFAM" id="SSF52540">
    <property type="entry name" value="P-loop containing nucleoside triphosphate hydrolases"/>
    <property type="match status" value="1"/>
</dbReference>
<evidence type="ECO:0000256" key="9">
    <source>
        <dbReference type="ARBA" id="ARBA00038850"/>
    </source>
</evidence>
<dbReference type="InterPro" id="IPR003439">
    <property type="entry name" value="ABC_transporter-like_ATP-bd"/>
</dbReference>
<evidence type="ECO:0000256" key="4">
    <source>
        <dbReference type="ARBA" id="ARBA00022475"/>
    </source>
</evidence>
<keyword evidence="5" id="KW-0547">Nucleotide-binding</keyword>
<keyword evidence="6 12" id="KW-0067">ATP-binding</keyword>
<protein>
    <recommendedName>
        <fullName evidence="9">ABC-type polar-amino-acid transporter</fullName>
        <ecNumber evidence="9">7.4.2.1</ecNumber>
    </recommendedName>
</protein>
<dbReference type="InterPro" id="IPR027417">
    <property type="entry name" value="P-loop_NTPase"/>
</dbReference>
<dbReference type="GO" id="GO:0005524">
    <property type="term" value="F:ATP binding"/>
    <property type="evidence" value="ECO:0007669"/>
    <property type="project" value="UniProtKB-KW"/>
</dbReference>
<dbReference type="GO" id="GO:0005886">
    <property type="term" value="C:plasma membrane"/>
    <property type="evidence" value="ECO:0007669"/>
    <property type="project" value="UniProtKB-SubCell"/>
</dbReference>
<dbReference type="Pfam" id="PF00005">
    <property type="entry name" value="ABC_tran"/>
    <property type="match status" value="1"/>
</dbReference>
<accession>A0A2S9QS21</accession>
<keyword evidence="3" id="KW-0813">Transport</keyword>
<reference evidence="12 13" key="1">
    <citation type="journal article" date="2017" name="New Microbes New Infect">
        <title>Genome sequence of 'Leucobacter massiliensis' sp. nov. isolated from human pharynx after travel to the 2014 Hajj.</title>
        <authorList>
            <person name="Leangapichart T."/>
            <person name="Gautret P."/>
            <person name="Nguyen T.T."/>
            <person name="Armstrong N."/>
            <person name="Rolain J.M."/>
        </authorList>
    </citation>
    <scope>NUCLEOTIDE SEQUENCE [LARGE SCALE GENOMIC DNA]</scope>
    <source>
        <strain evidence="12 13">122RC15</strain>
    </source>
</reference>
<proteinExistence type="inferred from homology"/>
<evidence type="ECO:0000256" key="8">
    <source>
        <dbReference type="ARBA" id="ARBA00023136"/>
    </source>
</evidence>
<dbReference type="InterPro" id="IPR050086">
    <property type="entry name" value="MetN_ABC_transporter-like"/>
</dbReference>
<evidence type="ECO:0000256" key="3">
    <source>
        <dbReference type="ARBA" id="ARBA00022448"/>
    </source>
</evidence>
<evidence type="ECO:0000256" key="7">
    <source>
        <dbReference type="ARBA" id="ARBA00022970"/>
    </source>
</evidence>
<evidence type="ECO:0000313" key="13">
    <source>
        <dbReference type="Proteomes" id="UP000238650"/>
    </source>
</evidence>
<keyword evidence="13" id="KW-1185">Reference proteome</keyword>
<keyword evidence="8" id="KW-0472">Membrane</keyword>
<evidence type="ECO:0000256" key="1">
    <source>
        <dbReference type="ARBA" id="ARBA00004202"/>
    </source>
</evidence>
<dbReference type="EC" id="7.4.2.1" evidence="9"/>
<keyword evidence="4" id="KW-1003">Cell membrane</keyword>
<dbReference type="GO" id="GO:0015426">
    <property type="term" value="F:ATPase-coupled polar amino acid-transporter activity"/>
    <property type="evidence" value="ECO:0007669"/>
    <property type="project" value="UniProtKB-EC"/>
</dbReference>
<evidence type="ECO:0000259" key="11">
    <source>
        <dbReference type="PROSITE" id="PS50893"/>
    </source>
</evidence>
<comment type="caution">
    <text evidence="12">The sequence shown here is derived from an EMBL/GenBank/DDBJ whole genome shotgun (WGS) entry which is preliminary data.</text>
</comment>
<comment type="similarity">
    <text evidence="2">Belongs to the ABC transporter superfamily.</text>
</comment>
<evidence type="ECO:0000256" key="2">
    <source>
        <dbReference type="ARBA" id="ARBA00005417"/>
    </source>
</evidence>
<dbReference type="SMART" id="SM00382">
    <property type="entry name" value="AAA"/>
    <property type="match status" value="1"/>
</dbReference>
<dbReference type="InterPro" id="IPR017871">
    <property type="entry name" value="ABC_transporter-like_CS"/>
</dbReference>
<dbReference type="CDD" id="cd03262">
    <property type="entry name" value="ABC_HisP_GlnQ"/>
    <property type="match status" value="1"/>
</dbReference>
<evidence type="ECO:0000256" key="6">
    <source>
        <dbReference type="ARBA" id="ARBA00022840"/>
    </source>
</evidence>
<dbReference type="InterPro" id="IPR003593">
    <property type="entry name" value="AAA+_ATPase"/>
</dbReference>
<organism evidence="12 13">
    <name type="scientific">Leucobacter massiliensis</name>
    <dbReference type="NCBI Taxonomy" id="1686285"/>
    <lineage>
        <taxon>Bacteria</taxon>
        <taxon>Bacillati</taxon>
        <taxon>Actinomycetota</taxon>
        <taxon>Actinomycetes</taxon>
        <taxon>Micrococcales</taxon>
        <taxon>Microbacteriaceae</taxon>
        <taxon>Leucobacter</taxon>
    </lineage>
</organism>
<name>A0A2S9QS21_9MICO</name>
<evidence type="ECO:0000313" key="12">
    <source>
        <dbReference type="EMBL" id="PRI12385.1"/>
    </source>
</evidence>
<dbReference type="PROSITE" id="PS00211">
    <property type="entry name" value="ABC_TRANSPORTER_1"/>
    <property type="match status" value="1"/>
</dbReference>
<dbReference type="PANTHER" id="PTHR43166:SF9">
    <property type="entry name" value="GLUTAMATE_ASPARTATE IMPORT ATP-BINDING PROTEIN GLTL"/>
    <property type="match status" value="1"/>
</dbReference>
<dbReference type="Gene3D" id="3.40.50.300">
    <property type="entry name" value="P-loop containing nucleotide triphosphate hydrolases"/>
    <property type="match status" value="1"/>
</dbReference>
<dbReference type="AlphaFoldDB" id="A0A2S9QS21"/>
<feature type="domain" description="ABC transporter" evidence="11">
    <location>
        <begin position="22"/>
        <end position="266"/>
    </location>
</feature>
<dbReference type="RefSeq" id="WP_105804089.1">
    <property type="nucleotide sequence ID" value="NZ_MWZD01000012.1"/>
</dbReference>
<comment type="subcellular location">
    <subcellularLocation>
        <location evidence="1">Cell membrane</location>
        <topology evidence="1">Peripheral membrane protein</topology>
    </subcellularLocation>
</comment>
<dbReference type="PROSITE" id="PS50893">
    <property type="entry name" value="ABC_TRANSPORTER_2"/>
    <property type="match status" value="1"/>
</dbReference>
<dbReference type="GO" id="GO:0016887">
    <property type="term" value="F:ATP hydrolysis activity"/>
    <property type="evidence" value="ECO:0007669"/>
    <property type="project" value="InterPro"/>
</dbReference>
<dbReference type="PANTHER" id="PTHR43166">
    <property type="entry name" value="AMINO ACID IMPORT ATP-BINDING PROTEIN"/>
    <property type="match status" value="1"/>
</dbReference>
<evidence type="ECO:0000256" key="5">
    <source>
        <dbReference type="ARBA" id="ARBA00022741"/>
    </source>
</evidence>
<keyword evidence="7" id="KW-0029">Amino-acid transport</keyword>
<evidence type="ECO:0000256" key="10">
    <source>
        <dbReference type="ARBA" id="ARBA00047624"/>
    </source>
</evidence>
<dbReference type="InterPro" id="IPR030679">
    <property type="entry name" value="ABC_ATPase_HisP-typ"/>
</dbReference>
<dbReference type="Proteomes" id="UP000238650">
    <property type="component" value="Unassembled WGS sequence"/>
</dbReference>
<dbReference type="PIRSF" id="PIRSF039085">
    <property type="entry name" value="ABC_ATPase_HisP"/>
    <property type="match status" value="1"/>
</dbReference>
<dbReference type="FunFam" id="3.40.50.300:FF:000020">
    <property type="entry name" value="Amino acid ABC transporter ATP-binding component"/>
    <property type="match status" value="1"/>
</dbReference>
<comment type="catalytic activity">
    <reaction evidence="10">
        <text>a polar amino acid(out) + ATP + H2O = a polar amino acid(in) + ADP + phosphate + H(+)</text>
        <dbReference type="Rhea" id="RHEA:14673"/>
        <dbReference type="ChEBI" id="CHEBI:15377"/>
        <dbReference type="ChEBI" id="CHEBI:15378"/>
        <dbReference type="ChEBI" id="CHEBI:30616"/>
        <dbReference type="ChEBI" id="CHEBI:43474"/>
        <dbReference type="ChEBI" id="CHEBI:62031"/>
        <dbReference type="ChEBI" id="CHEBI:456216"/>
        <dbReference type="EC" id="7.4.2.1"/>
    </reaction>
    <physiologicalReaction direction="left-to-right" evidence="10">
        <dbReference type="Rhea" id="RHEA:14674"/>
    </physiologicalReaction>
</comment>
<sequence length="270" mass="29282">MNPNTHTQSAAPGAVPPSTPMVKAEAVSKSYGSNMVLKSISLEVQRGEVLCLVGPSGSGKSTFLRCINHLETVNAGRLSVDGQLVGYRQKGDKLYEMHPKEAAKQRRDIGMVFQRFNLFPHMTALENVMLAPTLLGKGGKAQLKARAMELLARVGLADRHDYYPAHLSGGQQQRVAIARALAMEPKLMLFDEPTSALDPELVGEVLDVMQGLAESGMTMIVVTHEMGFAREVADELVFMDGGVVVEAGDPVQVLTNPQRERTKAFLSKVL</sequence>
<gene>
    <name evidence="12" type="ORF">B4915_01560</name>
</gene>
<dbReference type="EMBL" id="MWZD01000012">
    <property type="protein sequence ID" value="PRI12385.1"/>
    <property type="molecule type" value="Genomic_DNA"/>
</dbReference>